<sequence>MREEKVNDTYYVGYEGYLETLLDLMCHYESTDNGILQEHYAHEGWYEESPWEIQDLDSVQFYIYSEVGSFMWEVIRLNS</sequence>
<gene>
    <name evidence="1" type="ORF">HP552_19315</name>
</gene>
<dbReference type="RefSeq" id="WP_175397012.1">
    <property type="nucleotide sequence ID" value="NZ_JABMCB010000190.1"/>
</dbReference>
<organism evidence="1 2">
    <name type="scientific">Paenibacillus xylanilyticus</name>
    <dbReference type="NCBI Taxonomy" id="248903"/>
    <lineage>
        <taxon>Bacteria</taxon>
        <taxon>Bacillati</taxon>
        <taxon>Bacillota</taxon>
        <taxon>Bacilli</taxon>
        <taxon>Bacillales</taxon>
        <taxon>Paenibacillaceae</taxon>
        <taxon>Paenibacillus</taxon>
    </lineage>
</organism>
<accession>A0A7Y6BZG0</accession>
<evidence type="ECO:0000313" key="1">
    <source>
        <dbReference type="EMBL" id="NUU77371.1"/>
    </source>
</evidence>
<dbReference type="Proteomes" id="UP000526125">
    <property type="component" value="Unassembled WGS sequence"/>
</dbReference>
<reference evidence="1 2" key="1">
    <citation type="submission" date="2020-05" db="EMBL/GenBank/DDBJ databases">
        <title>Genome Sequencing of Type Strains.</title>
        <authorList>
            <person name="Lemaire J.F."/>
            <person name="Inderbitzin P."/>
            <person name="Gregorio O.A."/>
            <person name="Collins S.B."/>
            <person name="Wespe N."/>
            <person name="Knight-Connoni V."/>
        </authorList>
    </citation>
    <scope>NUCLEOTIDE SEQUENCE [LARGE SCALE GENOMIC DNA]</scope>
    <source>
        <strain evidence="1 2">LMG 21957</strain>
    </source>
</reference>
<dbReference type="AlphaFoldDB" id="A0A7Y6BZG0"/>
<proteinExistence type="predicted"/>
<evidence type="ECO:0000313" key="2">
    <source>
        <dbReference type="Proteomes" id="UP000526125"/>
    </source>
</evidence>
<comment type="caution">
    <text evidence="1">The sequence shown here is derived from an EMBL/GenBank/DDBJ whole genome shotgun (WGS) entry which is preliminary data.</text>
</comment>
<name>A0A7Y6BZG0_9BACL</name>
<keyword evidence="2" id="KW-1185">Reference proteome</keyword>
<dbReference type="EMBL" id="JABMCB010000190">
    <property type="protein sequence ID" value="NUU77371.1"/>
    <property type="molecule type" value="Genomic_DNA"/>
</dbReference>
<protein>
    <submittedName>
        <fullName evidence="1">Uncharacterized protein</fullName>
    </submittedName>
</protein>